<organism evidence="2">
    <name type="scientific">Lotharella vacuolata</name>
    <dbReference type="NCBI Taxonomy" id="74820"/>
    <lineage>
        <taxon>Eukaryota</taxon>
        <taxon>Sar</taxon>
        <taxon>Rhizaria</taxon>
        <taxon>Cercozoa</taxon>
        <taxon>Chlorarachniophyceae</taxon>
        <taxon>Lotharella</taxon>
    </lineage>
</organism>
<keyword evidence="2" id="KW-0542">Nucleomorph</keyword>
<feature type="transmembrane region" description="Helical" evidence="1">
    <location>
        <begin position="156"/>
        <end position="174"/>
    </location>
</feature>
<feature type="transmembrane region" description="Helical" evidence="1">
    <location>
        <begin position="180"/>
        <end position="201"/>
    </location>
</feature>
<dbReference type="EMBL" id="AB996601">
    <property type="protein sequence ID" value="BAS01703.1"/>
    <property type="molecule type" value="Genomic_DNA"/>
</dbReference>
<evidence type="ECO:0000256" key="1">
    <source>
        <dbReference type="SAM" id="Phobius"/>
    </source>
</evidence>
<accession>A0A0H5BHT4</accession>
<keyword evidence="1" id="KW-0812">Transmembrane</keyword>
<gene>
    <name evidence="2" type="primary">tic20</name>
</gene>
<proteinExistence type="predicted"/>
<name>A0A0H5BHT4_9EUKA</name>
<keyword evidence="1" id="KW-1133">Transmembrane helix</keyword>
<sequence>MVKLSIVFNILSFMKYNNNNNKFMISKVLINNKNLYNLSKIKNRTLKITYKSTYTNFYKKKNRCLLKIFNKFRNFICPFVYIPALLFTCGNCRDIVNNFPINLTLYGVMMPLQMLATEWFFIYILMWICFYALFCEWAFFGQVIRHHSNFSNQLDILFTIICFGFSIIGDTIKWSYISPIILSSTHSWLFGTLFYTIYYAINFKFPYLPKIHHTILPPERK</sequence>
<dbReference type="AlphaFoldDB" id="A0A0H5BHT4"/>
<protein>
    <submittedName>
        <fullName evidence="2">Translocon of the chloroplast inner membrane protein</fullName>
    </submittedName>
</protein>
<reference evidence="2" key="1">
    <citation type="journal article" date="2015" name="Genome Biol. Evol.">
        <title>Nucleomorph Genome Sequences of Two Chlorarachniophytes, Amorphochlora amoebiformis and Lotharella vacuolata.</title>
        <authorList>
            <person name="Suzuki S."/>
            <person name="Shirato S."/>
            <person name="Hirakawa Y."/>
            <person name="Ishida K."/>
        </authorList>
    </citation>
    <scope>NUCLEOTIDE SEQUENCE</scope>
    <source>
        <strain evidence="2">CCMP240</strain>
    </source>
</reference>
<keyword evidence="1" id="KW-0472">Membrane</keyword>
<feature type="transmembrane region" description="Helical" evidence="1">
    <location>
        <begin position="120"/>
        <end position="144"/>
    </location>
</feature>
<geneLocation type="nucleomorph" evidence="2"/>
<evidence type="ECO:0000313" key="2">
    <source>
        <dbReference type="EMBL" id="BAS01703.1"/>
    </source>
</evidence>